<dbReference type="EMBL" id="FO082274">
    <property type="protein sequence ID" value="CCO16547.1"/>
    <property type="molecule type" value="Genomic_DNA"/>
</dbReference>
<dbReference type="GeneID" id="19015695"/>
<dbReference type="InterPro" id="IPR037047">
    <property type="entry name" value="PITH_dom_sf"/>
</dbReference>
<comment type="similarity">
    <text evidence="1">Belongs to the PITHD1 family.</text>
</comment>
<dbReference type="PROSITE" id="PS51532">
    <property type="entry name" value="PITH"/>
    <property type="match status" value="1"/>
</dbReference>
<organism evidence="3 4">
    <name type="scientific">Bathycoccus prasinos</name>
    <dbReference type="NCBI Taxonomy" id="41875"/>
    <lineage>
        <taxon>Eukaryota</taxon>
        <taxon>Viridiplantae</taxon>
        <taxon>Chlorophyta</taxon>
        <taxon>Mamiellophyceae</taxon>
        <taxon>Mamiellales</taxon>
        <taxon>Bathycoccaceae</taxon>
        <taxon>Bathycoccus</taxon>
    </lineage>
</organism>
<evidence type="ECO:0000259" key="2">
    <source>
        <dbReference type="PROSITE" id="PS51532"/>
    </source>
</evidence>
<dbReference type="Pfam" id="PF06201">
    <property type="entry name" value="PITH"/>
    <property type="match status" value="1"/>
</dbReference>
<accession>K8EEL3</accession>
<dbReference type="SUPFAM" id="SSF49785">
    <property type="entry name" value="Galactose-binding domain-like"/>
    <property type="match status" value="1"/>
</dbReference>
<evidence type="ECO:0000313" key="4">
    <source>
        <dbReference type="Proteomes" id="UP000198341"/>
    </source>
</evidence>
<dbReference type="AlphaFoldDB" id="K8EEL3"/>
<reference evidence="3 4" key="1">
    <citation type="submission" date="2011-10" db="EMBL/GenBank/DDBJ databases">
        <authorList>
            <person name="Genoscope - CEA"/>
        </authorList>
    </citation>
    <scope>NUCLEOTIDE SEQUENCE [LARGE SCALE GENOMIC DNA]</scope>
    <source>
        <strain evidence="3 4">RCC 1105</strain>
    </source>
</reference>
<dbReference type="InterPro" id="IPR045099">
    <property type="entry name" value="PITH1-like"/>
</dbReference>
<dbReference type="InterPro" id="IPR008979">
    <property type="entry name" value="Galactose-bd-like_sf"/>
</dbReference>
<proteinExistence type="inferred from homology"/>
<dbReference type="Gene3D" id="2.60.120.470">
    <property type="entry name" value="PITH domain"/>
    <property type="match status" value="1"/>
</dbReference>
<evidence type="ECO:0000313" key="3">
    <source>
        <dbReference type="EMBL" id="CCO16547.1"/>
    </source>
</evidence>
<sequence length="217" mass="24543">MSREEQQQNCCSHDHDCDESSCATSSLHGFVDLSKLSSQNVQAEADCRNVFREWNSRLDTDPVGIQSDENDCELILRVPFTEDVKLTGVVIVGGKNGTHPAEVKLFANDKNKIDLENAHRKKPTQKFDWQEDFLGVLEYETDRTKFSSVSSVTIFVSKNMASLRGEEMRTEISYVGLRGEASGNRRDMIVTAVYETKPMAEDHKVEEGEMQKPRMAM</sequence>
<dbReference type="RefSeq" id="XP_007512989.1">
    <property type="nucleotide sequence ID" value="XM_007512927.1"/>
</dbReference>
<dbReference type="KEGG" id="bpg:Bathy05g01920"/>
<gene>
    <name evidence="3" type="ORF">Bathy05g01920</name>
</gene>
<keyword evidence="4" id="KW-1185">Reference proteome</keyword>
<dbReference type="Proteomes" id="UP000198341">
    <property type="component" value="Chromosome 5"/>
</dbReference>
<dbReference type="GO" id="GO:0005737">
    <property type="term" value="C:cytoplasm"/>
    <property type="evidence" value="ECO:0007669"/>
    <property type="project" value="UniProtKB-ARBA"/>
</dbReference>
<feature type="domain" description="PITH" evidence="2">
    <location>
        <begin position="16"/>
        <end position="197"/>
    </location>
</feature>
<dbReference type="PANTHER" id="PTHR12175:SF1">
    <property type="entry name" value="PITH DOMAIN-CONTAINING PROTEIN 1"/>
    <property type="match status" value="1"/>
</dbReference>
<dbReference type="eggNOG" id="KOG1730">
    <property type="taxonomic scope" value="Eukaryota"/>
</dbReference>
<protein>
    <recommendedName>
        <fullName evidence="2">PITH domain-containing protein</fullName>
    </recommendedName>
</protein>
<dbReference type="PANTHER" id="PTHR12175">
    <property type="entry name" value="AD039 HT014 THIOREDOXIN FAMILY TRP26"/>
    <property type="match status" value="1"/>
</dbReference>
<dbReference type="OrthoDB" id="2635at2759"/>
<evidence type="ECO:0000256" key="1">
    <source>
        <dbReference type="ARBA" id="ARBA00025788"/>
    </source>
</evidence>
<name>K8EEL3_9CHLO</name>
<dbReference type="InterPro" id="IPR010400">
    <property type="entry name" value="PITH_dom"/>
</dbReference>